<feature type="repeat" description="ANK" evidence="3">
    <location>
        <begin position="18"/>
        <end position="50"/>
    </location>
</feature>
<dbReference type="EMBL" id="ABDF02000077">
    <property type="protein sequence ID" value="EHK20922.1"/>
    <property type="molecule type" value="Genomic_DNA"/>
</dbReference>
<evidence type="ECO:0000313" key="4">
    <source>
        <dbReference type="EMBL" id="EHK20922.1"/>
    </source>
</evidence>
<dbReference type="PRINTS" id="PR01415">
    <property type="entry name" value="ANKYRIN"/>
</dbReference>
<dbReference type="VEuPathDB" id="FungiDB:TRIVIDRAFT_153698"/>
<dbReference type="GeneID" id="25788241"/>
<dbReference type="HOGENOM" id="CLU_084584_0_0_1"/>
<dbReference type="InterPro" id="IPR002110">
    <property type="entry name" value="Ankyrin_rpt"/>
</dbReference>
<comment type="caution">
    <text evidence="4">The sequence shown here is derived from an EMBL/GenBank/DDBJ whole genome shotgun (WGS) entry which is preliminary data.</text>
</comment>
<keyword evidence="5" id="KW-1185">Reference proteome</keyword>
<dbReference type="Proteomes" id="UP000007115">
    <property type="component" value="Unassembled WGS sequence"/>
</dbReference>
<dbReference type="PANTHER" id="PTHR24180:SF45">
    <property type="entry name" value="POLY [ADP-RIBOSE] POLYMERASE TANKYRASE"/>
    <property type="match status" value="1"/>
</dbReference>
<dbReference type="SMART" id="SM00248">
    <property type="entry name" value="ANK"/>
    <property type="match status" value="4"/>
</dbReference>
<evidence type="ECO:0000256" key="2">
    <source>
        <dbReference type="ARBA" id="ARBA00023043"/>
    </source>
</evidence>
<protein>
    <submittedName>
        <fullName evidence="4">Uncharacterized protein</fullName>
    </submittedName>
</protein>
<dbReference type="Pfam" id="PF12796">
    <property type="entry name" value="Ank_2"/>
    <property type="match status" value="1"/>
</dbReference>
<evidence type="ECO:0000313" key="5">
    <source>
        <dbReference type="Proteomes" id="UP000007115"/>
    </source>
</evidence>
<dbReference type="RefSeq" id="XP_013955115.1">
    <property type="nucleotide sequence ID" value="XM_014099640.1"/>
</dbReference>
<dbReference type="STRING" id="413071.G9MXM5"/>
<dbReference type="SUPFAM" id="SSF48403">
    <property type="entry name" value="Ankyrin repeat"/>
    <property type="match status" value="1"/>
</dbReference>
<dbReference type="Gene3D" id="1.25.40.20">
    <property type="entry name" value="Ankyrin repeat-containing domain"/>
    <property type="match status" value="2"/>
</dbReference>
<evidence type="ECO:0000256" key="1">
    <source>
        <dbReference type="ARBA" id="ARBA00022737"/>
    </source>
</evidence>
<dbReference type="InParanoid" id="G9MXM5"/>
<gene>
    <name evidence="4" type="ORF">TRIVIDRAFT_153698</name>
</gene>
<accession>G9MXM5</accession>
<dbReference type="PANTHER" id="PTHR24180">
    <property type="entry name" value="CYCLIN-DEPENDENT KINASE INHIBITOR 2C-RELATED"/>
    <property type="match status" value="1"/>
</dbReference>
<dbReference type="PROSITE" id="PS50297">
    <property type="entry name" value="ANK_REP_REGION"/>
    <property type="match status" value="2"/>
</dbReference>
<dbReference type="InterPro" id="IPR036770">
    <property type="entry name" value="Ankyrin_rpt-contain_sf"/>
</dbReference>
<dbReference type="InterPro" id="IPR051637">
    <property type="entry name" value="Ank_repeat_dom-contain_49"/>
</dbReference>
<dbReference type="OMA" id="ARDEYDN"/>
<name>G9MXM5_HYPVG</name>
<dbReference type="Pfam" id="PF13857">
    <property type="entry name" value="Ank_5"/>
    <property type="match status" value="1"/>
</dbReference>
<keyword evidence="2 3" id="KW-0040">ANK repeat</keyword>
<evidence type="ECO:0000256" key="3">
    <source>
        <dbReference type="PROSITE-ProRule" id="PRU00023"/>
    </source>
</evidence>
<sequence length="197" mass="21555">MKALLKAENTEVDKADKDSNTPLHLAVAGSHLEAVSFLLDVGSDINRKGNGNQTPLFKASCYTGSVGIVAELLNRGADPELPTDSGWFPLHDAADNIEMTKLLISKHANINVQKLDQWTPLHLSIEWGEKEIAQFLLANGADPNILDNKEQTPFHLSWAAGLDDIFIQHQGLIRVDPSIYDYHGMTPIHRAASVSSP</sequence>
<feature type="repeat" description="ANK" evidence="3">
    <location>
        <begin position="116"/>
        <end position="148"/>
    </location>
</feature>
<dbReference type="PROSITE" id="PS50088">
    <property type="entry name" value="ANK_REPEAT"/>
    <property type="match status" value="2"/>
</dbReference>
<dbReference type="OrthoDB" id="823504at2759"/>
<dbReference type="AlphaFoldDB" id="G9MXM5"/>
<organism evidence="4 5">
    <name type="scientific">Hypocrea virens (strain Gv29-8 / FGSC 10586)</name>
    <name type="common">Gliocladium virens</name>
    <name type="synonym">Trichoderma virens</name>
    <dbReference type="NCBI Taxonomy" id="413071"/>
    <lineage>
        <taxon>Eukaryota</taxon>
        <taxon>Fungi</taxon>
        <taxon>Dikarya</taxon>
        <taxon>Ascomycota</taxon>
        <taxon>Pezizomycotina</taxon>
        <taxon>Sordariomycetes</taxon>
        <taxon>Hypocreomycetidae</taxon>
        <taxon>Hypocreales</taxon>
        <taxon>Hypocreaceae</taxon>
        <taxon>Trichoderma</taxon>
    </lineage>
</organism>
<reference evidence="4 5" key="1">
    <citation type="journal article" date="2011" name="Genome Biol.">
        <title>Comparative genome sequence analysis underscores mycoparasitism as the ancestral life style of Trichoderma.</title>
        <authorList>
            <person name="Kubicek C.P."/>
            <person name="Herrera-Estrella A."/>
            <person name="Seidl-Seiboth V."/>
            <person name="Martinez D.A."/>
            <person name="Druzhinina I.S."/>
            <person name="Thon M."/>
            <person name="Zeilinger S."/>
            <person name="Casas-Flores S."/>
            <person name="Horwitz B.A."/>
            <person name="Mukherjee P.K."/>
            <person name="Mukherjee M."/>
            <person name="Kredics L."/>
            <person name="Alcaraz L.D."/>
            <person name="Aerts A."/>
            <person name="Antal Z."/>
            <person name="Atanasova L."/>
            <person name="Cervantes-Badillo M.G."/>
            <person name="Challacombe J."/>
            <person name="Chertkov O."/>
            <person name="McCluskey K."/>
            <person name="Coulpier F."/>
            <person name="Deshpande N."/>
            <person name="von Doehren H."/>
            <person name="Ebbole D.J."/>
            <person name="Esquivel-Naranjo E.U."/>
            <person name="Fekete E."/>
            <person name="Flipphi M."/>
            <person name="Glaser F."/>
            <person name="Gomez-Rodriguez E.Y."/>
            <person name="Gruber S."/>
            <person name="Han C."/>
            <person name="Henrissat B."/>
            <person name="Hermosa R."/>
            <person name="Hernandez-Onate M."/>
            <person name="Karaffa L."/>
            <person name="Kosti I."/>
            <person name="Le Crom S."/>
            <person name="Lindquist E."/>
            <person name="Lucas S."/>
            <person name="Luebeck M."/>
            <person name="Luebeck P.S."/>
            <person name="Margeot A."/>
            <person name="Metz B."/>
            <person name="Misra M."/>
            <person name="Nevalainen H."/>
            <person name="Omann M."/>
            <person name="Packer N."/>
            <person name="Perrone G."/>
            <person name="Uresti-Rivera E.E."/>
            <person name="Salamov A."/>
            <person name="Schmoll M."/>
            <person name="Seiboth B."/>
            <person name="Shapiro H."/>
            <person name="Sukno S."/>
            <person name="Tamayo-Ramos J.A."/>
            <person name="Tisch D."/>
            <person name="Wiest A."/>
            <person name="Wilkinson H.H."/>
            <person name="Zhang M."/>
            <person name="Coutinho P.M."/>
            <person name="Kenerley C.M."/>
            <person name="Monte E."/>
            <person name="Baker S.E."/>
            <person name="Grigoriev I.V."/>
        </authorList>
    </citation>
    <scope>NUCLEOTIDE SEQUENCE [LARGE SCALE GENOMIC DNA]</scope>
    <source>
        <strain evidence="5">Gv29-8 / FGSC 10586</strain>
    </source>
</reference>
<keyword evidence="1" id="KW-0677">Repeat</keyword>
<proteinExistence type="predicted"/>
<dbReference type="eggNOG" id="KOG0504">
    <property type="taxonomic scope" value="Eukaryota"/>
</dbReference>